<feature type="region of interest" description="Disordered" evidence="1">
    <location>
        <begin position="1"/>
        <end position="25"/>
    </location>
</feature>
<dbReference type="EnsemblMetazoa" id="MESCA008539-RA">
    <property type="protein sequence ID" value="MESCA008539-PA"/>
    <property type="gene ID" value="MESCA008539"/>
</dbReference>
<evidence type="ECO:0000256" key="1">
    <source>
        <dbReference type="SAM" id="MobiDB-lite"/>
    </source>
</evidence>
<dbReference type="Proteomes" id="UP000015102">
    <property type="component" value="Unassembled WGS sequence"/>
</dbReference>
<evidence type="ECO:0000313" key="3">
    <source>
        <dbReference type="Proteomes" id="UP000015102"/>
    </source>
</evidence>
<keyword evidence="3" id="KW-1185">Reference proteome</keyword>
<proteinExistence type="predicted"/>
<dbReference type="AlphaFoldDB" id="T1GXI7"/>
<organism evidence="2 3">
    <name type="scientific">Megaselia scalaris</name>
    <name type="common">Humpbacked fly</name>
    <name type="synonym">Phora scalaris</name>
    <dbReference type="NCBI Taxonomy" id="36166"/>
    <lineage>
        <taxon>Eukaryota</taxon>
        <taxon>Metazoa</taxon>
        <taxon>Ecdysozoa</taxon>
        <taxon>Arthropoda</taxon>
        <taxon>Hexapoda</taxon>
        <taxon>Insecta</taxon>
        <taxon>Pterygota</taxon>
        <taxon>Neoptera</taxon>
        <taxon>Endopterygota</taxon>
        <taxon>Diptera</taxon>
        <taxon>Brachycera</taxon>
        <taxon>Muscomorpha</taxon>
        <taxon>Platypezoidea</taxon>
        <taxon>Phoridae</taxon>
        <taxon>Megaseliini</taxon>
        <taxon>Megaselia</taxon>
    </lineage>
</organism>
<name>T1GXI7_MEGSC</name>
<protein>
    <submittedName>
        <fullName evidence="2">Uncharacterized protein</fullName>
    </submittedName>
</protein>
<sequence>MDQFGMHKTTHNKRRPTNSYIRGGYCQDQSTKKKTELRCSLQSFGKQWVQRLHFYFFKSLDIEKAKKKKYYMYYMVMKVGL</sequence>
<dbReference type="EMBL" id="CAQQ02383002">
    <property type="status" value="NOT_ANNOTATED_CDS"/>
    <property type="molecule type" value="Genomic_DNA"/>
</dbReference>
<accession>T1GXI7</accession>
<dbReference type="HOGENOM" id="CLU_2576572_0_0_1"/>
<reference evidence="2" key="2">
    <citation type="submission" date="2015-06" db="UniProtKB">
        <authorList>
            <consortium name="EnsemblMetazoa"/>
        </authorList>
    </citation>
    <scope>IDENTIFICATION</scope>
</reference>
<evidence type="ECO:0000313" key="2">
    <source>
        <dbReference type="EnsemblMetazoa" id="MESCA008539-PA"/>
    </source>
</evidence>
<reference evidence="3" key="1">
    <citation type="submission" date="2013-02" db="EMBL/GenBank/DDBJ databases">
        <authorList>
            <person name="Hughes D."/>
        </authorList>
    </citation>
    <scope>NUCLEOTIDE SEQUENCE</scope>
    <source>
        <strain>Durham</strain>
        <strain evidence="3">NC isolate 2 -- Noor lab</strain>
    </source>
</reference>
<dbReference type="EMBL" id="CAQQ02383001">
    <property type="status" value="NOT_ANNOTATED_CDS"/>
    <property type="molecule type" value="Genomic_DNA"/>
</dbReference>